<dbReference type="Pfam" id="PF13411">
    <property type="entry name" value="MerR_1"/>
    <property type="match status" value="1"/>
</dbReference>
<dbReference type="InterPro" id="IPR012925">
    <property type="entry name" value="TipAS_dom"/>
</dbReference>
<organism evidence="6 7">
    <name type="scientific">Cytobacillus horneckiae</name>
    <dbReference type="NCBI Taxonomy" id="549687"/>
    <lineage>
        <taxon>Bacteria</taxon>
        <taxon>Bacillati</taxon>
        <taxon>Bacillota</taxon>
        <taxon>Bacilli</taxon>
        <taxon>Bacillales</taxon>
        <taxon>Bacillaceae</taxon>
        <taxon>Cytobacillus</taxon>
    </lineage>
</organism>
<dbReference type="PANTHER" id="PTHR30204:SF90">
    <property type="entry name" value="HTH-TYPE TRANSCRIPTIONAL ACTIVATOR MTA"/>
    <property type="match status" value="1"/>
</dbReference>
<dbReference type="Proteomes" id="UP000233343">
    <property type="component" value="Unassembled WGS sequence"/>
</dbReference>
<dbReference type="SMART" id="SM00422">
    <property type="entry name" value="HTH_MERR"/>
    <property type="match status" value="1"/>
</dbReference>
<dbReference type="GO" id="GO:0003700">
    <property type="term" value="F:DNA-binding transcription factor activity"/>
    <property type="evidence" value="ECO:0007669"/>
    <property type="project" value="InterPro"/>
</dbReference>
<sequence>MEYTIKKVAEMSGVSARTLRYYDELGLLKPARINSSGYRIYSQNEIDRLQQILFYRSLEMKLEDIQELLSSPDFDVQVTLQSHYKQLVKKRVQIEQLIQTVEKTLRHHKGEISMSNKEKFAGFKKEKLAENESKYGKEIREKYGEETVEASNKKWMNMSEDDYNKMQSIETELFIELENLSQTGDLESEAAKNVYKKHKEWLQYSWNSYSAEAHIGLANMYVADERFAQYYNERAGKAVVELLRNSIVKYAK</sequence>
<keyword evidence="3" id="KW-0010">Activator</keyword>
<evidence type="ECO:0000313" key="6">
    <source>
        <dbReference type="EMBL" id="PKG29147.1"/>
    </source>
</evidence>
<dbReference type="PROSITE" id="PS50937">
    <property type="entry name" value="HTH_MERR_2"/>
    <property type="match status" value="1"/>
</dbReference>
<name>A0A2N0ZI00_9BACI</name>
<dbReference type="Pfam" id="PF07739">
    <property type="entry name" value="TipAS"/>
    <property type="match status" value="1"/>
</dbReference>
<dbReference type="GO" id="GO:0003677">
    <property type="term" value="F:DNA binding"/>
    <property type="evidence" value="ECO:0007669"/>
    <property type="project" value="UniProtKB-KW"/>
</dbReference>
<gene>
    <name evidence="6" type="ORF">CWS20_10325</name>
</gene>
<keyword evidence="1" id="KW-0805">Transcription regulation</keyword>
<evidence type="ECO:0000313" key="7">
    <source>
        <dbReference type="Proteomes" id="UP000233343"/>
    </source>
</evidence>
<protein>
    <submittedName>
        <fullName evidence="6">MerR family transcriptional regulator</fullName>
    </submittedName>
</protein>
<dbReference type="AlphaFoldDB" id="A0A2N0ZI00"/>
<keyword evidence="2" id="KW-0238">DNA-binding</keyword>
<evidence type="ECO:0000256" key="2">
    <source>
        <dbReference type="ARBA" id="ARBA00023125"/>
    </source>
</evidence>
<dbReference type="PRINTS" id="PR00040">
    <property type="entry name" value="HTHMERR"/>
</dbReference>
<evidence type="ECO:0000256" key="4">
    <source>
        <dbReference type="ARBA" id="ARBA00023163"/>
    </source>
</evidence>
<dbReference type="RefSeq" id="WP_066198579.1">
    <property type="nucleotide sequence ID" value="NZ_JAFDQP010000004.1"/>
</dbReference>
<dbReference type="Gene3D" id="1.10.490.50">
    <property type="entry name" value="Antibiotic binding domain of TipA-like multidrug resistance regulators"/>
    <property type="match status" value="1"/>
</dbReference>
<dbReference type="EMBL" id="PISD01000019">
    <property type="protein sequence ID" value="PKG29147.1"/>
    <property type="molecule type" value="Genomic_DNA"/>
</dbReference>
<dbReference type="SUPFAM" id="SSF89082">
    <property type="entry name" value="Antibiotic binding domain of TipA-like multidrug resistance regulators"/>
    <property type="match status" value="1"/>
</dbReference>
<reference evidence="6 7" key="1">
    <citation type="journal article" date="2010" name="Int. J. Syst. Evol. Microbiol.">
        <title>Bacillus horneckiae sp. nov., isolated from a spacecraft-assembly clean room.</title>
        <authorList>
            <person name="Vaishampayan P."/>
            <person name="Probst A."/>
            <person name="Krishnamurthi S."/>
            <person name="Ghosh S."/>
            <person name="Osman S."/>
            <person name="McDowall A."/>
            <person name="Ruckmani A."/>
            <person name="Mayilraj S."/>
            <person name="Venkateswaran K."/>
        </authorList>
    </citation>
    <scope>NUCLEOTIDE SEQUENCE [LARGE SCALE GENOMIC DNA]</scope>
    <source>
        <strain evidence="7">1PO1SC</strain>
    </source>
</reference>
<dbReference type="InterPro" id="IPR009061">
    <property type="entry name" value="DNA-bd_dom_put_sf"/>
</dbReference>
<dbReference type="InterPro" id="IPR036244">
    <property type="entry name" value="TipA-like_antibiotic-bd"/>
</dbReference>
<dbReference type="Gene3D" id="1.10.1660.10">
    <property type="match status" value="1"/>
</dbReference>
<evidence type="ECO:0000256" key="1">
    <source>
        <dbReference type="ARBA" id="ARBA00023015"/>
    </source>
</evidence>
<feature type="domain" description="HTH merR-type" evidence="5">
    <location>
        <begin position="1"/>
        <end position="71"/>
    </location>
</feature>
<keyword evidence="7" id="KW-1185">Reference proteome</keyword>
<comment type="caution">
    <text evidence="6">The sequence shown here is derived from an EMBL/GenBank/DDBJ whole genome shotgun (WGS) entry which is preliminary data.</text>
</comment>
<keyword evidence="4" id="KW-0804">Transcription</keyword>
<dbReference type="CDD" id="cd01106">
    <property type="entry name" value="HTH_TipAL-Mta"/>
    <property type="match status" value="1"/>
</dbReference>
<dbReference type="InterPro" id="IPR000551">
    <property type="entry name" value="MerR-type_HTH_dom"/>
</dbReference>
<proteinExistence type="predicted"/>
<accession>A0A2N0ZI00</accession>
<dbReference type="SUPFAM" id="SSF46955">
    <property type="entry name" value="Putative DNA-binding domain"/>
    <property type="match status" value="1"/>
</dbReference>
<dbReference type="PANTHER" id="PTHR30204">
    <property type="entry name" value="REDOX-CYCLING DRUG-SENSING TRANSCRIPTIONAL ACTIVATOR SOXR"/>
    <property type="match status" value="1"/>
</dbReference>
<dbReference type="InterPro" id="IPR047057">
    <property type="entry name" value="MerR_fam"/>
</dbReference>
<evidence type="ECO:0000256" key="3">
    <source>
        <dbReference type="ARBA" id="ARBA00023159"/>
    </source>
</evidence>
<evidence type="ECO:0000259" key="5">
    <source>
        <dbReference type="PROSITE" id="PS50937"/>
    </source>
</evidence>